<evidence type="ECO:0000256" key="2">
    <source>
        <dbReference type="ARBA" id="ARBA00022801"/>
    </source>
</evidence>
<dbReference type="EMBL" id="LBTI01000027">
    <property type="protein sequence ID" value="KKQ37136.1"/>
    <property type="molecule type" value="Genomic_DNA"/>
</dbReference>
<evidence type="ECO:0000256" key="1">
    <source>
        <dbReference type="ARBA" id="ARBA00001946"/>
    </source>
</evidence>
<sequence>MAVNVKNLPFRKNVAGIIVRNGKYLLLQRVDWEDKYWKFPQGGVDAGETDRQAMERELFEELGSRKFEIIKKSNVKNRYDWDPESVKLAGNRWRGQIQSFFVIEFLGENEDIKLPEEIKCFKWVGEKDLEEHINHKTMNYLNYFDSVQKVLQEIQ</sequence>
<dbReference type="Gene3D" id="3.90.79.10">
    <property type="entry name" value="Nucleoside Triphosphate Pyrophosphohydrolase"/>
    <property type="match status" value="1"/>
</dbReference>
<dbReference type="Proteomes" id="UP000034591">
    <property type="component" value="Unassembled WGS sequence"/>
</dbReference>
<dbReference type="PROSITE" id="PS51462">
    <property type="entry name" value="NUDIX"/>
    <property type="match status" value="1"/>
</dbReference>
<dbReference type="STRING" id="1618545.US53_C0027G0016"/>
<protein>
    <recommendedName>
        <fullName evidence="4">Nudix hydrolase domain-containing protein</fullName>
    </recommendedName>
</protein>
<dbReference type="PANTHER" id="PTHR43046">
    <property type="entry name" value="GDP-MANNOSE MANNOSYL HYDROLASE"/>
    <property type="match status" value="1"/>
</dbReference>
<comment type="cofactor">
    <cofactor evidence="1">
        <name>Mg(2+)</name>
        <dbReference type="ChEBI" id="CHEBI:18420"/>
    </cofactor>
</comment>
<organism evidence="5 6">
    <name type="scientific">Candidatus Woesebacteria bacterium GW2011_GWA1_37_7</name>
    <dbReference type="NCBI Taxonomy" id="1618545"/>
    <lineage>
        <taxon>Bacteria</taxon>
        <taxon>Candidatus Woeseibacteriota</taxon>
    </lineage>
</organism>
<dbReference type="Pfam" id="PF00293">
    <property type="entry name" value="NUDIX"/>
    <property type="match status" value="1"/>
</dbReference>
<comment type="caution">
    <text evidence="5">The sequence shown here is derived from an EMBL/GenBank/DDBJ whole genome shotgun (WGS) entry which is preliminary data.</text>
</comment>
<evidence type="ECO:0000259" key="4">
    <source>
        <dbReference type="PROSITE" id="PS51462"/>
    </source>
</evidence>
<evidence type="ECO:0000313" key="6">
    <source>
        <dbReference type="Proteomes" id="UP000034591"/>
    </source>
</evidence>
<dbReference type="InterPro" id="IPR000086">
    <property type="entry name" value="NUDIX_hydrolase_dom"/>
</dbReference>
<dbReference type="InterPro" id="IPR020476">
    <property type="entry name" value="Nudix_hydrolase"/>
</dbReference>
<evidence type="ECO:0000313" key="5">
    <source>
        <dbReference type="EMBL" id="KKQ37136.1"/>
    </source>
</evidence>
<dbReference type="PRINTS" id="PR00502">
    <property type="entry name" value="NUDIXFAMILY"/>
</dbReference>
<name>A0A0G0K984_9BACT</name>
<accession>A0A0G0K984</accession>
<dbReference type="InterPro" id="IPR020084">
    <property type="entry name" value="NUDIX_hydrolase_CS"/>
</dbReference>
<evidence type="ECO:0000256" key="3">
    <source>
        <dbReference type="RuleBase" id="RU003476"/>
    </source>
</evidence>
<dbReference type="PANTHER" id="PTHR43046:SF14">
    <property type="entry name" value="MUTT_NUDIX FAMILY PROTEIN"/>
    <property type="match status" value="1"/>
</dbReference>
<feature type="domain" description="Nudix hydrolase" evidence="4">
    <location>
        <begin position="9"/>
        <end position="146"/>
    </location>
</feature>
<comment type="similarity">
    <text evidence="3">Belongs to the Nudix hydrolase family.</text>
</comment>
<reference evidence="5 6" key="1">
    <citation type="journal article" date="2015" name="Nature">
        <title>rRNA introns, odd ribosomes, and small enigmatic genomes across a large radiation of phyla.</title>
        <authorList>
            <person name="Brown C.T."/>
            <person name="Hug L.A."/>
            <person name="Thomas B.C."/>
            <person name="Sharon I."/>
            <person name="Castelle C.J."/>
            <person name="Singh A."/>
            <person name="Wilkins M.J."/>
            <person name="Williams K.H."/>
            <person name="Banfield J.F."/>
        </authorList>
    </citation>
    <scope>NUCLEOTIDE SEQUENCE [LARGE SCALE GENOMIC DNA]</scope>
</reference>
<dbReference type="PROSITE" id="PS00893">
    <property type="entry name" value="NUDIX_BOX"/>
    <property type="match status" value="1"/>
</dbReference>
<dbReference type="SUPFAM" id="SSF55811">
    <property type="entry name" value="Nudix"/>
    <property type="match status" value="1"/>
</dbReference>
<proteinExistence type="inferred from homology"/>
<gene>
    <name evidence="5" type="ORF">US53_C0027G0016</name>
</gene>
<dbReference type="AlphaFoldDB" id="A0A0G0K984"/>
<keyword evidence="2 3" id="KW-0378">Hydrolase</keyword>
<dbReference type="InterPro" id="IPR015797">
    <property type="entry name" value="NUDIX_hydrolase-like_dom_sf"/>
</dbReference>
<dbReference type="GO" id="GO:0016787">
    <property type="term" value="F:hydrolase activity"/>
    <property type="evidence" value="ECO:0007669"/>
    <property type="project" value="UniProtKB-KW"/>
</dbReference>